<keyword evidence="4" id="KW-1185">Reference proteome</keyword>
<gene>
    <name evidence="3" type="ORF">C5167_018454</name>
</gene>
<feature type="chain" id="PRO_5021383328" evidence="2">
    <location>
        <begin position="23"/>
        <end position="128"/>
    </location>
</feature>
<reference evidence="3 4" key="1">
    <citation type="journal article" date="2018" name="Science">
        <title>The opium poppy genome and morphinan production.</title>
        <authorList>
            <person name="Guo L."/>
            <person name="Winzer T."/>
            <person name="Yang X."/>
            <person name="Li Y."/>
            <person name="Ning Z."/>
            <person name="He Z."/>
            <person name="Teodor R."/>
            <person name="Lu Y."/>
            <person name="Bowser T.A."/>
            <person name="Graham I.A."/>
            <person name="Ye K."/>
        </authorList>
    </citation>
    <scope>NUCLEOTIDE SEQUENCE [LARGE SCALE GENOMIC DNA]</scope>
    <source>
        <strain evidence="4">cv. HN1</strain>
        <tissue evidence="3">Leaves</tissue>
    </source>
</reference>
<feature type="transmembrane region" description="Helical" evidence="1">
    <location>
        <begin position="46"/>
        <end position="68"/>
    </location>
</feature>
<accession>A0A4Y7IRC7</accession>
<dbReference type="EMBL" id="CM010716">
    <property type="protein sequence ID" value="RZC50028.1"/>
    <property type="molecule type" value="Genomic_DNA"/>
</dbReference>
<sequence>MGGYTMLLFLILISSSSFPLSAVQGGDPPAPCNDCGASDVASHDAWASVLGLGGAFTVLVLLAAFGVYRFRHMHALEKTPSNTWSTSAVVSSTSVSPIRSAADSGCLLIHHHLPQLQMISNHQFLYYL</sequence>
<evidence type="ECO:0000313" key="4">
    <source>
        <dbReference type="Proteomes" id="UP000316621"/>
    </source>
</evidence>
<feature type="signal peptide" evidence="2">
    <location>
        <begin position="1"/>
        <end position="22"/>
    </location>
</feature>
<evidence type="ECO:0000256" key="1">
    <source>
        <dbReference type="SAM" id="Phobius"/>
    </source>
</evidence>
<protein>
    <submittedName>
        <fullName evidence="3">Uncharacterized protein</fullName>
    </submittedName>
</protein>
<organism evidence="3 4">
    <name type="scientific">Papaver somniferum</name>
    <name type="common">Opium poppy</name>
    <dbReference type="NCBI Taxonomy" id="3469"/>
    <lineage>
        <taxon>Eukaryota</taxon>
        <taxon>Viridiplantae</taxon>
        <taxon>Streptophyta</taxon>
        <taxon>Embryophyta</taxon>
        <taxon>Tracheophyta</taxon>
        <taxon>Spermatophyta</taxon>
        <taxon>Magnoliopsida</taxon>
        <taxon>Ranunculales</taxon>
        <taxon>Papaveraceae</taxon>
        <taxon>Papaveroideae</taxon>
        <taxon>Papaver</taxon>
    </lineage>
</organism>
<keyword evidence="1" id="KW-0812">Transmembrane</keyword>
<keyword evidence="2" id="KW-0732">Signal</keyword>
<dbReference type="Gramene" id="RZC50028">
    <property type="protein sequence ID" value="RZC50028"/>
    <property type="gene ID" value="C5167_018454"/>
</dbReference>
<evidence type="ECO:0000313" key="3">
    <source>
        <dbReference type="EMBL" id="RZC50028.1"/>
    </source>
</evidence>
<proteinExistence type="predicted"/>
<keyword evidence="1" id="KW-1133">Transmembrane helix</keyword>
<dbReference type="Proteomes" id="UP000316621">
    <property type="component" value="Chromosome 2"/>
</dbReference>
<keyword evidence="1" id="KW-0472">Membrane</keyword>
<name>A0A4Y7IRC7_PAPSO</name>
<dbReference type="AlphaFoldDB" id="A0A4Y7IRC7"/>
<evidence type="ECO:0000256" key="2">
    <source>
        <dbReference type="SAM" id="SignalP"/>
    </source>
</evidence>